<evidence type="ECO:0000313" key="3">
    <source>
        <dbReference type="Proteomes" id="UP000187203"/>
    </source>
</evidence>
<dbReference type="InterPro" id="IPR053772">
    <property type="entry name" value="At1g61320/At1g61330-like"/>
</dbReference>
<proteinExistence type="predicted"/>
<dbReference type="GO" id="GO:0016874">
    <property type="term" value="F:ligase activity"/>
    <property type="evidence" value="ECO:0007669"/>
    <property type="project" value="UniProtKB-KW"/>
</dbReference>
<dbReference type="InterPro" id="IPR055357">
    <property type="entry name" value="LRR_At1g61320_AtMIF1"/>
</dbReference>
<evidence type="ECO:0000259" key="1">
    <source>
        <dbReference type="Pfam" id="PF23622"/>
    </source>
</evidence>
<dbReference type="PANTHER" id="PTHR34145:SF68">
    <property type="entry name" value="FBD DOMAIN-CONTAINING PROTEIN"/>
    <property type="match status" value="1"/>
</dbReference>
<dbReference type="InterPro" id="IPR032675">
    <property type="entry name" value="LRR_dom_sf"/>
</dbReference>
<evidence type="ECO:0000313" key="2">
    <source>
        <dbReference type="EMBL" id="OMO65757.1"/>
    </source>
</evidence>
<dbReference type="STRING" id="93759.A0A1R3H5Y2"/>
<dbReference type="Proteomes" id="UP000187203">
    <property type="component" value="Unassembled WGS sequence"/>
</dbReference>
<dbReference type="EMBL" id="AWUE01020810">
    <property type="protein sequence ID" value="OMO65757.1"/>
    <property type="molecule type" value="Genomic_DNA"/>
</dbReference>
<reference evidence="3" key="1">
    <citation type="submission" date="2013-09" db="EMBL/GenBank/DDBJ databases">
        <title>Corchorus olitorius genome sequencing.</title>
        <authorList>
            <person name="Alam M."/>
            <person name="Haque M.S."/>
            <person name="Islam M.S."/>
            <person name="Emdad E.M."/>
            <person name="Islam M.M."/>
            <person name="Ahmed B."/>
            <person name="Halim A."/>
            <person name="Hossen Q.M.M."/>
            <person name="Hossain M.Z."/>
            <person name="Ahmed R."/>
            <person name="Khan M.M."/>
            <person name="Islam R."/>
            <person name="Rashid M.M."/>
            <person name="Khan S.A."/>
            <person name="Rahman M.S."/>
            <person name="Alam M."/>
            <person name="Yahiya A.S."/>
            <person name="Khan M.S."/>
            <person name="Azam M.S."/>
            <person name="Haque T."/>
            <person name="Lashkar M.Z.H."/>
            <person name="Akhand A.I."/>
            <person name="Morshed G."/>
            <person name="Roy S."/>
            <person name="Uddin K.S."/>
            <person name="Rabeya T."/>
            <person name="Hossain A.S."/>
            <person name="Chowdhury A."/>
            <person name="Snigdha A.R."/>
            <person name="Mortoza M.S."/>
            <person name="Matin S.A."/>
            <person name="Hoque S.M.E."/>
            <person name="Islam M.K."/>
            <person name="Roy D.K."/>
            <person name="Haider R."/>
            <person name="Moosa M.M."/>
            <person name="Elias S.M."/>
            <person name="Hasan A.M."/>
            <person name="Jahan S."/>
            <person name="Shafiuddin M."/>
            <person name="Mahmood N."/>
            <person name="Shommy N.S."/>
        </authorList>
    </citation>
    <scope>NUCLEOTIDE SEQUENCE [LARGE SCALE GENOMIC DNA]</scope>
    <source>
        <strain evidence="3">cv. O-4</strain>
    </source>
</reference>
<dbReference type="PANTHER" id="PTHR34145">
    <property type="entry name" value="OS02G0105600 PROTEIN"/>
    <property type="match status" value="1"/>
</dbReference>
<dbReference type="SUPFAM" id="SSF52047">
    <property type="entry name" value="RNI-like"/>
    <property type="match status" value="1"/>
</dbReference>
<keyword evidence="2" id="KW-0436">Ligase</keyword>
<organism evidence="2 3">
    <name type="scientific">Corchorus olitorius</name>
    <dbReference type="NCBI Taxonomy" id="93759"/>
    <lineage>
        <taxon>Eukaryota</taxon>
        <taxon>Viridiplantae</taxon>
        <taxon>Streptophyta</taxon>
        <taxon>Embryophyta</taxon>
        <taxon>Tracheophyta</taxon>
        <taxon>Spermatophyta</taxon>
        <taxon>Magnoliopsida</taxon>
        <taxon>eudicotyledons</taxon>
        <taxon>Gunneridae</taxon>
        <taxon>Pentapetalae</taxon>
        <taxon>rosids</taxon>
        <taxon>malvids</taxon>
        <taxon>Malvales</taxon>
        <taxon>Malvaceae</taxon>
        <taxon>Grewioideae</taxon>
        <taxon>Apeibeae</taxon>
        <taxon>Corchorus</taxon>
    </lineage>
</organism>
<name>A0A1R3H5Y2_9ROSI</name>
<accession>A0A1R3H5Y2</accession>
<keyword evidence="3" id="KW-1185">Reference proteome</keyword>
<sequence>MGEHSPENFCSLTSLRLHYVDTDSQSIEYFLSNCPSLESLCLNLRNLGNLKVSTCSLKHLEIFSSRGLQYLEISAMSLVSFMYYGSSGIEMSLKSVPSLVDLFIGGSCCVDLNRIFPQLSSCLSQLTKLTIDTMDCFCLYDCNVNFPEKFPQLSNLKELEVLASEHKHQSHLPWIGLIEACPKLSRLIIKQGVEGSKRTPQVPQGGGDVWICC</sequence>
<comment type="caution">
    <text evidence="2">The sequence shown here is derived from an EMBL/GenBank/DDBJ whole genome shotgun (WGS) entry which is preliminary data.</text>
</comment>
<dbReference type="Gene3D" id="3.80.10.10">
    <property type="entry name" value="Ribonuclease Inhibitor"/>
    <property type="match status" value="1"/>
</dbReference>
<dbReference type="AlphaFoldDB" id="A0A1R3H5Y2"/>
<protein>
    <submittedName>
        <fullName evidence="2">Ubiquitin-protein ligase</fullName>
    </submittedName>
</protein>
<gene>
    <name evidence="2" type="ORF">COLO4_31020</name>
</gene>
<dbReference type="Pfam" id="PF23622">
    <property type="entry name" value="LRR_At1g61320_AtMIF1"/>
    <property type="match status" value="1"/>
</dbReference>
<feature type="domain" description="At1g61320/AtMIF1 LRR" evidence="1">
    <location>
        <begin position="9"/>
        <end position="190"/>
    </location>
</feature>
<dbReference type="OrthoDB" id="613853at2759"/>